<gene>
    <name evidence="2" type="ORF">VNI00_014430</name>
</gene>
<name>A0AAW0BSE5_9AGAR</name>
<sequence>MTSVSRSDVMVIVDDTNSMFKFDGSRWSADSVSSRWYRNTSMHASKASVASGRPASFNLSFYGTSVAITGGSRIENHPTFSVSIDSQQLSSLAYSEMAIDTRWYTSQTLPDQLHQLTVSGLDRVVVDYAIITPGDSTPLLGSTIAVDDSSPEIMYHGNWKEETGRLLNTTSALFVRPLRNTTHTSSTVGDYFIFQFAVNVTDLLGDQSFIIDHLTYTASFSRLSEKPDFPVSSGFDHPESTKSTASSTPSGQSQLDNVQSSKERAGVIAGGVVAQDLMAKPFPRGSTAARSESLHQDLRLPNTPVPQGYSHPKPLYPGASKFPLDSTHDTTVASPTSGTSSTVCQMEVQQRLDQITLLESRIEEAQSTRHSSVDVDALYAEIDRLRRDNERLERGYQPPPSYAKAIESPESETYKL</sequence>
<dbReference type="AlphaFoldDB" id="A0AAW0BSE5"/>
<evidence type="ECO:0000313" key="3">
    <source>
        <dbReference type="Proteomes" id="UP001383192"/>
    </source>
</evidence>
<feature type="region of interest" description="Disordered" evidence="1">
    <location>
        <begin position="230"/>
        <end position="262"/>
    </location>
</feature>
<reference evidence="2 3" key="1">
    <citation type="submission" date="2024-01" db="EMBL/GenBank/DDBJ databases">
        <title>A draft genome for a cacao thread blight-causing isolate of Paramarasmius palmivorus.</title>
        <authorList>
            <person name="Baruah I.K."/>
            <person name="Bukari Y."/>
            <person name="Amoako-Attah I."/>
            <person name="Meinhardt L.W."/>
            <person name="Bailey B.A."/>
            <person name="Cohen S.P."/>
        </authorList>
    </citation>
    <scope>NUCLEOTIDE SEQUENCE [LARGE SCALE GENOMIC DNA]</scope>
    <source>
        <strain evidence="2 3">GH-12</strain>
    </source>
</reference>
<organism evidence="2 3">
    <name type="scientific">Paramarasmius palmivorus</name>
    <dbReference type="NCBI Taxonomy" id="297713"/>
    <lineage>
        <taxon>Eukaryota</taxon>
        <taxon>Fungi</taxon>
        <taxon>Dikarya</taxon>
        <taxon>Basidiomycota</taxon>
        <taxon>Agaricomycotina</taxon>
        <taxon>Agaricomycetes</taxon>
        <taxon>Agaricomycetidae</taxon>
        <taxon>Agaricales</taxon>
        <taxon>Marasmiineae</taxon>
        <taxon>Marasmiaceae</taxon>
        <taxon>Paramarasmius</taxon>
    </lineage>
</organism>
<feature type="region of interest" description="Disordered" evidence="1">
    <location>
        <begin position="390"/>
        <end position="416"/>
    </location>
</feature>
<comment type="caution">
    <text evidence="2">The sequence shown here is derived from an EMBL/GenBank/DDBJ whole genome shotgun (WGS) entry which is preliminary data.</text>
</comment>
<dbReference type="Gene3D" id="2.60.120.260">
    <property type="entry name" value="Galactose-binding domain-like"/>
    <property type="match status" value="1"/>
</dbReference>
<evidence type="ECO:0000313" key="2">
    <source>
        <dbReference type="EMBL" id="KAK7029553.1"/>
    </source>
</evidence>
<dbReference type="EMBL" id="JAYKXP010000081">
    <property type="protein sequence ID" value="KAK7029553.1"/>
    <property type="molecule type" value="Genomic_DNA"/>
</dbReference>
<feature type="compositionally biased region" description="Polar residues" evidence="1">
    <location>
        <begin position="241"/>
        <end position="260"/>
    </location>
</feature>
<keyword evidence="3" id="KW-1185">Reference proteome</keyword>
<dbReference type="Proteomes" id="UP001383192">
    <property type="component" value="Unassembled WGS sequence"/>
</dbReference>
<proteinExistence type="predicted"/>
<accession>A0AAW0BSE5</accession>
<protein>
    <submittedName>
        <fullName evidence="2">Uncharacterized protein</fullName>
    </submittedName>
</protein>
<evidence type="ECO:0000256" key="1">
    <source>
        <dbReference type="SAM" id="MobiDB-lite"/>
    </source>
</evidence>